<dbReference type="SUPFAM" id="SSF48695">
    <property type="entry name" value="Multiheme cytochromes"/>
    <property type="match status" value="1"/>
</dbReference>
<organism evidence="2">
    <name type="scientific">hydrothermal vent metagenome</name>
    <dbReference type="NCBI Taxonomy" id="652676"/>
    <lineage>
        <taxon>unclassified sequences</taxon>
        <taxon>metagenomes</taxon>
        <taxon>ecological metagenomes</taxon>
    </lineage>
</organism>
<dbReference type="EMBL" id="UOFI01000041">
    <property type="protein sequence ID" value="VAW63467.1"/>
    <property type="molecule type" value="Genomic_DNA"/>
</dbReference>
<feature type="transmembrane region" description="Helical" evidence="1">
    <location>
        <begin position="20"/>
        <end position="36"/>
    </location>
</feature>
<gene>
    <name evidence="2" type="ORF">MNBD_GAMMA09-829</name>
</gene>
<dbReference type="InterPro" id="IPR036280">
    <property type="entry name" value="Multihaem_cyt_sf"/>
</dbReference>
<protein>
    <submittedName>
        <fullName evidence="2">Uncharacterized protein</fullName>
    </submittedName>
</protein>
<evidence type="ECO:0000256" key="1">
    <source>
        <dbReference type="SAM" id="Phobius"/>
    </source>
</evidence>
<dbReference type="AlphaFoldDB" id="A0A3B0XK06"/>
<accession>A0A3B0XK06</accession>
<evidence type="ECO:0000313" key="2">
    <source>
        <dbReference type="EMBL" id="VAW63467.1"/>
    </source>
</evidence>
<keyword evidence="1" id="KW-0472">Membrane</keyword>
<keyword evidence="1" id="KW-0812">Transmembrane</keyword>
<sequence length="371" mass="42276">MVVAVAEGAPLITHKRAYKIFQASILMLLISFIWPLNQCLAISALADTTAAQKKPPKKTSHVYKKPFNTKLLLKYENVKKFPQLLSSGIINIEDIPDPHWKKNACIACHKTGNKNASENNLQHSSVETVCNNCHSAKYDHRYIHPENIKPDKQMMQRMAPSMKIILKKTRNKIDCNTCHELRIQCLPDIKKQKLTNPKFFRAGPYNTRSQLCFLCHDEQAYQRLNPHEQIDEKGKIKAEKCRICHADSLSKLNKINDISQLKFNTDEPLKSMCWGCHPWIPHPGGQFSFFSQKSGPDHLTTPSKLVTDRLNKMTKKHNISFPLEPLSGKVFCGTCHNAHEKGVIKNAAGAKGADSKRRLRDQNICQYCHFK</sequence>
<keyword evidence="1" id="KW-1133">Transmembrane helix</keyword>
<name>A0A3B0XK06_9ZZZZ</name>
<reference evidence="2" key="1">
    <citation type="submission" date="2018-06" db="EMBL/GenBank/DDBJ databases">
        <authorList>
            <person name="Zhirakovskaya E."/>
        </authorList>
    </citation>
    <scope>NUCLEOTIDE SEQUENCE</scope>
</reference>
<proteinExistence type="predicted"/>